<evidence type="ECO:0000256" key="1">
    <source>
        <dbReference type="ARBA" id="ARBA00023002"/>
    </source>
</evidence>
<dbReference type="OrthoDB" id="9794226at2"/>
<sequence>MKRISIVGGGIIGLCTAYYLAKEGYEVTIFDQSPMDDGCSYGNAGMIVPSHIIPLAQPGMIAQGIKWMFDSQSPFYVKPRLDANLMKWGLQFYKHANERHVANAMPALRDLSLLSKELYQDFARENNSFFYEEKGLLMLYKTDKVAHEMFHEGREAEKLGLKVDYLSAAAVAKLENGTKTDILGGIHYKGDAHLYPQKFMQFIKEELKRLKVEIHSGTTVQDFTFDHHKITKVVTDKGAFSTDEVVLAAGSWSPSLAKKLGISVSILPGKGYSFTLKDQDHKPSIPSILCEGKVAVTPMNNDIRFGGTMEITHTGDTKINKNRLQGIINSINEFYPDMQVGMPENKDTWFGFRPCTPSGMPIITRAKKVVNLTFATGHAMMGLSLAPATGKIITEIISGKKTSVDTKMFQL</sequence>
<dbReference type="RefSeq" id="WP_070907772.1">
    <property type="nucleotide sequence ID" value="NZ_MIKE01000024.1"/>
</dbReference>
<protein>
    <submittedName>
        <fullName evidence="3">Amino acid dehydrogenase</fullName>
    </submittedName>
</protein>
<dbReference type="SUPFAM" id="SSF54373">
    <property type="entry name" value="FAD-linked reductases, C-terminal domain"/>
    <property type="match status" value="1"/>
</dbReference>
<evidence type="ECO:0000313" key="6">
    <source>
        <dbReference type="Proteomes" id="UP000198319"/>
    </source>
</evidence>
<organism evidence="3 5">
    <name type="scientific">Flavobacterium tructae</name>
    <dbReference type="NCBI Taxonomy" id="1114873"/>
    <lineage>
        <taxon>Bacteria</taxon>
        <taxon>Pseudomonadati</taxon>
        <taxon>Bacteroidota</taxon>
        <taxon>Flavobacteriia</taxon>
        <taxon>Flavobacteriales</taxon>
        <taxon>Flavobacteriaceae</taxon>
        <taxon>Flavobacterium</taxon>
    </lineage>
</organism>
<evidence type="ECO:0000313" key="3">
    <source>
        <dbReference type="EMBL" id="OHT44511.1"/>
    </source>
</evidence>
<dbReference type="GO" id="GO:0005737">
    <property type="term" value="C:cytoplasm"/>
    <property type="evidence" value="ECO:0007669"/>
    <property type="project" value="TreeGrafter"/>
</dbReference>
<dbReference type="EMBL" id="MUHG01000018">
    <property type="protein sequence ID" value="OXB19352.1"/>
    <property type="molecule type" value="Genomic_DNA"/>
</dbReference>
<keyword evidence="6" id="KW-1185">Reference proteome</keyword>
<dbReference type="Proteomes" id="UP000180252">
    <property type="component" value="Unassembled WGS sequence"/>
</dbReference>
<dbReference type="Gene3D" id="3.30.9.10">
    <property type="entry name" value="D-Amino Acid Oxidase, subunit A, domain 2"/>
    <property type="match status" value="1"/>
</dbReference>
<accession>A0A1S1J4G8</accession>
<dbReference type="AlphaFoldDB" id="A0A1S1J4G8"/>
<dbReference type="SUPFAM" id="SSF51905">
    <property type="entry name" value="FAD/NAD(P)-binding domain"/>
    <property type="match status" value="1"/>
</dbReference>
<dbReference type="Pfam" id="PF01266">
    <property type="entry name" value="DAO"/>
    <property type="match status" value="1"/>
</dbReference>
<feature type="domain" description="FAD dependent oxidoreductase" evidence="2">
    <location>
        <begin position="4"/>
        <end position="395"/>
    </location>
</feature>
<evidence type="ECO:0000313" key="4">
    <source>
        <dbReference type="EMBL" id="OXB19352.1"/>
    </source>
</evidence>
<name>A0A1S1J4G8_9FLAO</name>
<dbReference type="PANTHER" id="PTHR13847">
    <property type="entry name" value="SARCOSINE DEHYDROGENASE-RELATED"/>
    <property type="match status" value="1"/>
</dbReference>
<gene>
    <name evidence="4" type="ORF">B0A71_12465</name>
    <name evidence="3" type="ORF">BHE19_12405</name>
</gene>
<evidence type="ECO:0000313" key="5">
    <source>
        <dbReference type="Proteomes" id="UP000180252"/>
    </source>
</evidence>
<comment type="caution">
    <text evidence="3">The sequence shown here is derived from an EMBL/GenBank/DDBJ whole genome shotgun (WGS) entry which is preliminary data.</text>
</comment>
<keyword evidence="1" id="KW-0560">Oxidoreductase</keyword>
<dbReference type="InterPro" id="IPR006076">
    <property type="entry name" value="FAD-dep_OxRdtase"/>
</dbReference>
<dbReference type="STRING" id="1278819.BHE19_12405"/>
<evidence type="ECO:0000259" key="2">
    <source>
        <dbReference type="Pfam" id="PF01266"/>
    </source>
</evidence>
<dbReference type="Gene3D" id="3.50.50.60">
    <property type="entry name" value="FAD/NAD(P)-binding domain"/>
    <property type="match status" value="2"/>
</dbReference>
<dbReference type="EMBL" id="MIKE01000024">
    <property type="protein sequence ID" value="OHT44511.1"/>
    <property type="molecule type" value="Genomic_DNA"/>
</dbReference>
<dbReference type="Proteomes" id="UP000198319">
    <property type="component" value="Unassembled WGS sequence"/>
</dbReference>
<reference evidence="5" key="1">
    <citation type="submission" date="2016-09" db="EMBL/GenBank/DDBJ databases">
        <authorList>
            <person name="Chen S."/>
            <person name="Walker E."/>
        </authorList>
    </citation>
    <scope>NUCLEOTIDE SEQUENCE [LARGE SCALE GENOMIC DNA]</scope>
    <source>
        <strain evidence="5">MSU</strain>
    </source>
</reference>
<dbReference type="PRINTS" id="PR00419">
    <property type="entry name" value="ADXRDTASE"/>
</dbReference>
<proteinExistence type="predicted"/>
<reference evidence="4 6" key="3">
    <citation type="submission" date="2016-11" db="EMBL/GenBank/DDBJ databases">
        <title>Whole genomes of Flavobacteriaceae.</title>
        <authorList>
            <person name="Stine C."/>
            <person name="Li C."/>
            <person name="Tadesse D."/>
        </authorList>
    </citation>
    <scope>NUCLEOTIDE SEQUENCE [LARGE SCALE GENOMIC DNA]</scope>
    <source>
        <strain evidence="4 6">ATCC BAA-2541</strain>
    </source>
</reference>
<dbReference type="PANTHER" id="PTHR13847:SF289">
    <property type="entry name" value="GLYCINE OXIDASE"/>
    <property type="match status" value="1"/>
</dbReference>
<dbReference type="InterPro" id="IPR036188">
    <property type="entry name" value="FAD/NAD-bd_sf"/>
</dbReference>
<dbReference type="GO" id="GO:0016491">
    <property type="term" value="F:oxidoreductase activity"/>
    <property type="evidence" value="ECO:0007669"/>
    <property type="project" value="UniProtKB-KW"/>
</dbReference>
<reference evidence="3" key="2">
    <citation type="submission" date="2016-09" db="EMBL/GenBank/DDBJ databases">
        <authorList>
            <person name="Capua I."/>
            <person name="De Benedictis P."/>
            <person name="Joannis T."/>
            <person name="Lombin L.H."/>
            <person name="Cattoli G."/>
        </authorList>
    </citation>
    <scope>NUCLEOTIDE SEQUENCE [LARGE SCALE GENOMIC DNA]</scope>
    <source>
        <strain evidence="3">MSU</strain>
    </source>
</reference>